<gene>
    <name evidence="1" type="ORF">ACFPJ6_06050</name>
</gene>
<dbReference type="EMBL" id="JBHSLD010000007">
    <property type="protein sequence ID" value="MFC5380345.1"/>
    <property type="molecule type" value="Genomic_DNA"/>
</dbReference>
<proteinExistence type="predicted"/>
<protein>
    <recommendedName>
        <fullName evidence="3">DUF559 domain-containing protein</fullName>
    </recommendedName>
</protein>
<organism evidence="1 2">
    <name type="scientific">Aquipuribacter nitratireducens</name>
    <dbReference type="NCBI Taxonomy" id="650104"/>
    <lineage>
        <taxon>Bacteria</taxon>
        <taxon>Bacillati</taxon>
        <taxon>Actinomycetota</taxon>
        <taxon>Actinomycetes</taxon>
        <taxon>Micrococcales</taxon>
        <taxon>Intrasporangiaceae</taxon>
        <taxon>Aquipuribacter</taxon>
    </lineage>
</organism>
<keyword evidence="2" id="KW-1185">Reference proteome</keyword>
<accession>A0ABW0GKF7</accession>
<evidence type="ECO:0008006" key="3">
    <source>
        <dbReference type="Google" id="ProtNLM"/>
    </source>
</evidence>
<comment type="caution">
    <text evidence="1">The sequence shown here is derived from an EMBL/GenBank/DDBJ whole genome shotgun (WGS) entry which is preliminary data.</text>
</comment>
<dbReference type="Proteomes" id="UP001596122">
    <property type="component" value="Unassembled WGS sequence"/>
</dbReference>
<evidence type="ECO:0000313" key="1">
    <source>
        <dbReference type="EMBL" id="MFC5380345.1"/>
    </source>
</evidence>
<evidence type="ECO:0000313" key="2">
    <source>
        <dbReference type="Proteomes" id="UP001596122"/>
    </source>
</evidence>
<sequence length="292" mass="31932">MSTPVTVVAALGTATYPELMEHVSRRSLRTALSRGEVVRVRRGRYALPSATGGVRRALELGGALSGLSAAEHHGWGVLHRSSGTEVTVPPTASRLVPGGATLRWGRLSSHERRDGVTDPLRTVLDCARTLPVPDALAVADSALRRGDVRRRDLRRAVEELAGRRSGRARLVLTHASSRAANAFESGLRGWCLVAGRRSLQPQVEIRSRHGDVAVVDLADVDAGVVLEADGYDTHGTRRAFALDLARHDWLQTDGWATRRFAWTHVMFDGRFVVRHVLGAYTEAAARQRGRRR</sequence>
<dbReference type="RefSeq" id="WP_340268426.1">
    <property type="nucleotide sequence ID" value="NZ_JBBEOG010000002.1"/>
</dbReference>
<reference evidence="2" key="1">
    <citation type="journal article" date="2019" name="Int. J. Syst. Evol. Microbiol.">
        <title>The Global Catalogue of Microorganisms (GCM) 10K type strain sequencing project: providing services to taxonomists for standard genome sequencing and annotation.</title>
        <authorList>
            <consortium name="The Broad Institute Genomics Platform"/>
            <consortium name="The Broad Institute Genome Sequencing Center for Infectious Disease"/>
            <person name="Wu L."/>
            <person name="Ma J."/>
        </authorList>
    </citation>
    <scope>NUCLEOTIDE SEQUENCE [LARGE SCALE GENOMIC DNA]</scope>
    <source>
        <strain evidence="2">CCUG 43114</strain>
    </source>
</reference>
<name>A0ABW0GKF7_9MICO</name>